<dbReference type="InterPro" id="IPR036280">
    <property type="entry name" value="Multihaem_cyt_sf"/>
</dbReference>
<accession>A0A806KJH8</accession>
<feature type="transmembrane region" description="Helical" evidence="1">
    <location>
        <begin position="52"/>
        <end position="78"/>
    </location>
</feature>
<dbReference type="AlphaFoldDB" id="A0A806KJH8"/>
<keyword evidence="1" id="KW-0472">Membrane</keyword>
<evidence type="ECO:0000256" key="1">
    <source>
        <dbReference type="SAM" id="Phobius"/>
    </source>
</evidence>
<evidence type="ECO:0008006" key="3">
    <source>
        <dbReference type="Google" id="ProtNLM"/>
    </source>
</evidence>
<dbReference type="InterPro" id="IPR010181">
    <property type="entry name" value="CGCAxxGCC_motif"/>
</dbReference>
<evidence type="ECO:0000313" key="2">
    <source>
        <dbReference type="EMBL" id="AGS53110.1"/>
    </source>
</evidence>
<dbReference type="EMBL" id="JQ844221">
    <property type="protein sequence ID" value="AGS53110.1"/>
    <property type="molecule type" value="Genomic_DNA"/>
</dbReference>
<organism evidence="2">
    <name type="scientific">uncultured bacterium contig00036</name>
    <dbReference type="NCBI Taxonomy" id="1181524"/>
    <lineage>
        <taxon>Bacteria</taxon>
        <taxon>environmental samples</taxon>
    </lineage>
</organism>
<dbReference type="Pfam" id="PF09719">
    <property type="entry name" value="C_GCAxxG_C_C"/>
    <property type="match status" value="1"/>
</dbReference>
<sequence>MKDKVSIGRIKQDAEASYRNGDYYCSEAIIASIRKHIAPEMPLEAIAMGSGFPIGIGGAMCTCGALSGGVAVLGYIFGRTTPKDEKIKKAMELAKELHDYFQKEHKVLCCKILTKGMELGSPKHMEQCIAFTGEMAAKTAEIITRELNIPVEE</sequence>
<reference evidence="2" key="1">
    <citation type="submission" date="2012-03" db="EMBL/GenBank/DDBJ databases">
        <title>Functional metagenomics reveals considerable lignocellulase gene clusters in the gut microbiome of a wood-feeding higher termite.</title>
        <authorList>
            <person name="Liu N."/>
        </authorList>
    </citation>
    <scope>NUCLEOTIDE SEQUENCE</scope>
</reference>
<keyword evidence="1" id="KW-1133">Transmembrane helix</keyword>
<dbReference type="SUPFAM" id="SSF48695">
    <property type="entry name" value="Multiheme cytochromes"/>
    <property type="match status" value="1"/>
</dbReference>
<keyword evidence="1" id="KW-0812">Transmembrane</keyword>
<name>A0A806KJH8_9BACT</name>
<protein>
    <recommendedName>
        <fullName evidence="3">C_GCAxxG_C_C family protein</fullName>
    </recommendedName>
</protein>
<proteinExistence type="predicted"/>
<dbReference type="NCBIfam" id="TIGR01909">
    <property type="entry name" value="C_GCAxxG_C_C"/>
    <property type="match status" value="1"/>
</dbReference>